<dbReference type="AlphaFoldDB" id="A0AAW7VFZ1"/>
<proteinExistence type="predicted"/>
<dbReference type="Gene3D" id="3.40.1580.10">
    <property type="entry name" value="SMI1/KNR4-like"/>
    <property type="match status" value="1"/>
</dbReference>
<dbReference type="SUPFAM" id="SSF160631">
    <property type="entry name" value="SMI1/KNR4-like"/>
    <property type="match status" value="1"/>
</dbReference>
<evidence type="ECO:0000313" key="1">
    <source>
        <dbReference type="EMBL" id="MDO2731008.1"/>
    </source>
</evidence>
<reference evidence="1" key="1">
    <citation type="submission" date="2023-07" db="EMBL/GenBank/DDBJ databases">
        <title>High risk of intestinal colonization with ESBL-producing Escherichia coli among soldiers of military contingents in specific geographic regions.</title>
        <authorList>
            <person name="Literacka E."/>
        </authorList>
    </citation>
    <scope>NUCLEOTIDE SEQUENCE</scope>
    <source>
        <strain evidence="1">33</strain>
    </source>
</reference>
<comment type="caution">
    <text evidence="1">The sequence shown here is derived from an EMBL/GenBank/DDBJ whole genome shotgun (WGS) entry which is preliminary data.</text>
</comment>
<sequence>MSKFPIVKLHEKFTLASWEPVLDYSGLGQLIKNYFHIAIPDEYLTFITLMADVELKVMDSTSYIRIWGAAGCSEMNAAYHIQDYIPHALAIGDDEGGKVIFYAEGKEGFGLYLVGFGNLDLDDAVYIAPSLEALLIEGIGAEIFLAA</sequence>
<accession>A0AAW7VFZ1</accession>
<dbReference type="InterPro" id="IPR037883">
    <property type="entry name" value="Knr4/Smi1-like_sf"/>
</dbReference>
<gene>
    <name evidence="1" type="ORF">Q2V64_14880</name>
</gene>
<dbReference type="EMBL" id="JAUKZB010000008">
    <property type="protein sequence ID" value="MDO2731008.1"/>
    <property type="molecule type" value="Genomic_DNA"/>
</dbReference>
<protein>
    <submittedName>
        <fullName evidence="1">SMI1/KNR4 family protein</fullName>
    </submittedName>
</protein>
<evidence type="ECO:0000313" key="2">
    <source>
        <dbReference type="Proteomes" id="UP001174465"/>
    </source>
</evidence>
<dbReference type="RefSeq" id="WP_046082469.1">
    <property type="nucleotide sequence ID" value="NZ_BDPN01000002.1"/>
</dbReference>
<dbReference type="Proteomes" id="UP001174465">
    <property type="component" value="Unassembled WGS sequence"/>
</dbReference>
<organism evidence="1 2">
    <name type="scientific">Escherichia coli</name>
    <dbReference type="NCBI Taxonomy" id="562"/>
    <lineage>
        <taxon>Bacteria</taxon>
        <taxon>Pseudomonadati</taxon>
        <taxon>Pseudomonadota</taxon>
        <taxon>Gammaproteobacteria</taxon>
        <taxon>Enterobacterales</taxon>
        <taxon>Enterobacteriaceae</taxon>
        <taxon>Escherichia</taxon>
    </lineage>
</organism>
<name>A0AAW7VFZ1_ECOLX</name>